<gene>
    <name evidence="1" type="ORF">PAMC26577_11650</name>
</gene>
<evidence type="ECO:0000313" key="2">
    <source>
        <dbReference type="Proteomes" id="UP000195221"/>
    </source>
</evidence>
<dbReference type="AlphaFoldDB" id="A0A242MXQ1"/>
<dbReference type="InterPro" id="IPR039365">
    <property type="entry name" value="IS701-like"/>
</dbReference>
<reference evidence="1 2" key="1">
    <citation type="submission" date="2017-03" db="EMBL/GenBank/DDBJ databases">
        <title>Genome analysis of strain PAMC 26577.</title>
        <authorList>
            <person name="Oh H.-M."/>
            <person name="Yang J.-A."/>
        </authorList>
    </citation>
    <scope>NUCLEOTIDE SEQUENCE [LARGE SCALE GENOMIC DNA]</scope>
    <source>
        <strain evidence="1 2">PAMC 26577</strain>
    </source>
</reference>
<dbReference type="PANTHER" id="PTHR33627:SF1">
    <property type="entry name" value="TRANSPOSASE"/>
    <property type="match status" value="1"/>
</dbReference>
<protein>
    <submittedName>
        <fullName evidence="1">Mobile element protein</fullName>
    </submittedName>
</protein>
<organism evidence="1 2">
    <name type="scientific">Caballeronia sordidicola</name>
    <name type="common">Burkholderia sordidicola</name>
    <dbReference type="NCBI Taxonomy" id="196367"/>
    <lineage>
        <taxon>Bacteria</taxon>
        <taxon>Pseudomonadati</taxon>
        <taxon>Pseudomonadota</taxon>
        <taxon>Betaproteobacteria</taxon>
        <taxon>Burkholderiales</taxon>
        <taxon>Burkholderiaceae</taxon>
        <taxon>Caballeronia</taxon>
    </lineage>
</organism>
<proteinExistence type="predicted"/>
<comment type="caution">
    <text evidence="1">The sequence shown here is derived from an EMBL/GenBank/DDBJ whole genome shotgun (WGS) entry which is preliminary data.</text>
</comment>
<dbReference type="EMBL" id="NBTZ01000040">
    <property type="protein sequence ID" value="OTP76207.1"/>
    <property type="molecule type" value="Genomic_DNA"/>
</dbReference>
<name>A0A242MXQ1_CABSO</name>
<accession>A0A242MXQ1</accession>
<dbReference type="PANTHER" id="PTHR33627">
    <property type="entry name" value="TRANSPOSASE"/>
    <property type="match status" value="1"/>
</dbReference>
<dbReference type="SUPFAM" id="SSF53098">
    <property type="entry name" value="Ribonuclease H-like"/>
    <property type="match status" value="1"/>
</dbReference>
<dbReference type="InterPro" id="IPR012337">
    <property type="entry name" value="RNaseH-like_sf"/>
</dbReference>
<dbReference type="Proteomes" id="UP000195221">
    <property type="component" value="Unassembled WGS sequence"/>
</dbReference>
<sequence>MSSASAASSHLRWRIERDYQDQKQELGLGHYEGRGWRGFHHHAALAIAAYGFLLSERLATGTPVGAKKTSQHARHLQFPTIRLRGEIRRAQRRTADSIAIIRYELTLRLVAELDVFVLSEPGMTF</sequence>
<evidence type="ECO:0000313" key="1">
    <source>
        <dbReference type="EMBL" id="OTP76207.1"/>
    </source>
</evidence>